<gene>
    <name evidence="1" type="ORF">BT62DRAFT_917789</name>
</gene>
<dbReference type="EMBL" id="MU250528">
    <property type="protein sequence ID" value="KAG7449165.1"/>
    <property type="molecule type" value="Genomic_DNA"/>
</dbReference>
<accession>A0A9P8AVC7</accession>
<reference evidence="1" key="1">
    <citation type="submission" date="2020-11" db="EMBL/GenBank/DDBJ databases">
        <title>Adaptations for nitrogen fixation in a non-lichenized fungal sporocarp promotes dispersal by wood-feeding termites.</title>
        <authorList>
            <consortium name="DOE Joint Genome Institute"/>
            <person name="Koch R.A."/>
            <person name="Yoon G."/>
            <person name="Arayal U."/>
            <person name="Lail K."/>
            <person name="Amirebrahimi M."/>
            <person name="Labutti K."/>
            <person name="Lipzen A."/>
            <person name="Riley R."/>
            <person name="Barry K."/>
            <person name="Henrissat B."/>
            <person name="Grigoriev I.V."/>
            <person name="Herr J.R."/>
            <person name="Aime M.C."/>
        </authorList>
    </citation>
    <scope>NUCLEOTIDE SEQUENCE</scope>
    <source>
        <strain evidence="1">MCA 3950</strain>
    </source>
</reference>
<protein>
    <submittedName>
        <fullName evidence="1">Uncharacterized protein</fullName>
    </submittedName>
</protein>
<evidence type="ECO:0000313" key="1">
    <source>
        <dbReference type="EMBL" id="KAG7449165.1"/>
    </source>
</evidence>
<name>A0A9P8AVC7_9AGAR</name>
<organism evidence="1 2">
    <name type="scientific">Guyanagaster necrorhizus</name>
    <dbReference type="NCBI Taxonomy" id="856835"/>
    <lineage>
        <taxon>Eukaryota</taxon>
        <taxon>Fungi</taxon>
        <taxon>Dikarya</taxon>
        <taxon>Basidiomycota</taxon>
        <taxon>Agaricomycotina</taxon>
        <taxon>Agaricomycetes</taxon>
        <taxon>Agaricomycetidae</taxon>
        <taxon>Agaricales</taxon>
        <taxon>Marasmiineae</taxon>
        <taxon>Physalacriaceae</taxon>
        <taxon>Guyanagaster</taxon>
    </lineage>
</organism>
<keyword evidence="2" id="KW-1185">Reference proteome</keyword>
<dbReference type="Proteomes" id="UP000812287">
    <property type="component" value="Unassembled WGS sequence"/>
</dbReference>
<dbReference type="RefSeq" id="XP_043042665.1">
    <property type="nucleotide sequence ID" value="XM_043184061.1"/>
</dbReference>
<dbReference type="GeneID" id="66106358"/>
<comment type="caution">
    <text evidence="1">The sequence shown here is derived from an EMBL/GenBank/DDBJ whole genome shotgun (WGS) entry which is preliminary data.</text>
</comment>
<sequence length="160" mass="18047">MGISYESNFFFIKAHLLIPPPIVDLSNKCMQDTGRAIEASASKHLHRDSSATIAERDQSTFKLSTSCPCKIMEKMAKEVHTCSSLEKPISKSFREIQLRDLKPMDLLVPDQDFGAFVRCKGTYFKQELADKIGYFISKACDAYERANPIFISELSVVTKI</sequence>
<evidence type="ECO:0000313" key="2">
    <source>
        <dbReference type="Proteomes" id="UP000812287"/>
    </source>
</evidence>
<dbReference type="AlphaFoldDB" id="A0A9P8AVC7"/>
<proteinExistence type="predicted"/>
<dbReference type="OrthoDB" id="3020932at2759"/>